<keyword evidence="2" id="KW-1133">Transmembrane helix</keyword>
<evidence type="ECO:0000256" key="1">
    <source>
        <dbReference type="SAM" id="MobiDB-lite"/>
    </source>
</evidence>
<evidence type="ECO:0000313" key="3">
    <source>
        <dbReference type="EMBL" id="GAA2347019.1"/>
    </source>
</evidence>
<name>A0ABN3GA69_9ACTN</name>
<feature type="transmembrane region" description="Helical" evidence="2">
    <location>
        <begin position="35"/>
        <end position="54"/>
    </location>
</feature>
<protein>
    <submittedName>
        <fullName evidence="3">Uncharacterized protein</fullName>
    </submittedName>
</protein>
<evidence type="ECO:0000313" key="4">
    <source>
        <dbReference type="Proteomes" id="UP001501444"/>
    </source>
</evidence>
<keyword evidence="4" id="KW-1185">Reference proteome</keyword>
<dbReference type="EMBL" id="BAAARV010000025">
    <property type="protein sequence ID" value="GAA2347019.1"/>
    <property type="molecule type" value="Genomic_DNA"/>
</dbReference>
<sequence length="199" mass="21216">MRNAMPGGETEQLHPVATDQPGLILHRPYQKLRQIAVIYALLPLLCAGIGAWIATQVAYTRAERHTDARIETLERDLAQRRAARAAQDAARDEQTRELLKLVCDLLDHATPRDETIEADRALYGCAGNPASLPPSVTSSSVAPPRTARTTAGAPQPPAVRTTAVRPLQPSPAGPPPTTGMPAPGPLLCVDLPVLPPVCL</sequence>
<keyword evidence="2" id="KW-0812">Transmembrane</keyword>
<feature type="region of interest" description="Disordered" evidence="1">
    <location>
        <begin position="132"/>
        <end position="181"/>
    </location>
</feature>
<keyword evidence="2" id="KW-0472">Membrane</keyword>
<feature type="compositionally biased region" description="Low complexity" evidence="1">
    <location>
        <begin position="132"/>
        <end position="153"/>
    </location>
</feature>
<comment type="caution">
    <text evidence="3">The sequence shown here is derived from an EMBL/GenBank/DDBJ whole genome shotgun (WGS) entry which is preliminary data.</text>
</comment>
<proteinExistence type="predicted"/>
<reference evidence="3 4" key="1">
    <citation type="journal article" date="2019" name="Int. J. Syst. Evol. Microbiol.">
        <title>The Global Catalogue of Microorganisms (GCM) 10K type strain sequencing project: providing services to taxonomists for standard genome sequencing and annotation.</title>
        <authorList>
            <consortium name="The Broad Institute Genomics Platform"/>
            <consortium name="The Broad Institute Genome Sequencing Center for Infectious Disease"/>
            <person name="Wu L."/>
            <person name="Ma J."/>
        </authorList>
    </citation>
    <scope>NUCLEOTIDE SEQUENCE [LARGE SCALE GENOMIC DNA]</scope>
    <source>
        <strain evidence="3 4">JCM 3272</strain>
    </source>
</reference>
<dbReference type="Proteomes" id="UP001501444">
    <property type="component" value="Unassembled WGS sequence"/>
</dbReference>
<evidence type="ECO:0000256" key="2">
    <source>
        <dbReference type="SAM" id="Phobius"/>
    </source>
</evidence>
<gene>
    <name evidence="3" type="ORF">GCM10010170_034190</name>
</gene>
<accession>A0ABN3GA69</accession>
<organism evidence="3 4">
    <name type="scientific">Dactylosporangium salmoneum</name>
    <dbReference type="NCBI Taxonomy" id="53361"/>
    <lineage>
        <taxon>Bacteria</taxon>
        <taxon>Bacillati</taxon>
        <taxon>Actinomycetota</taxon>
        <taxon>Actinomycetes</taxon>
        <taxon>Micromonosporales</taxon>
        <taxon>Micromonosporaceae</taxon>
        <taxon>Dactylosporangium</taxon>
    </lineage>
</organism>
<feature type="compositionally biased region" description="Pro residues" evidence="1">
    <location>
        <begin position="168"/>
        <end position="181"/>
    </location>
</feature>